<feature type="region of interest" description="Disordered" evidence="9">
    <location>
        <begin position="1"/>
        <end position="22"/>
    </location>
</feature>
<feature type="compositionally biased region" description="Pro residues" evidence="9">
    <location>
        <begin position="766"/>
        <end position="778"/>
    </location>
</feature>
<feature type="region of interest" description="Disordered" evidence="9">
    <location>
        <begin position="37"/>
        <end position="84"/>
    </location>
</feature>
<dbReference type="InterPro" id="IPR057847">
    <property type="entry name" value="ZMIZ1/ZMIZ2_GBD-like"/>
</dbReference>
<dbReference type="PANTHER" id="PTHR10782:SF38">
    <property type="entry name" value="ZINC FINGER MIZ DOMAIN-CONTAINING PROTEIN 2"/>
    <property type="match status" value="1"/>
</dbReference>
<evidence type="ECO:0000256" key="8">
    <source>
        <dbReference type="PROSITE-ProRule" id="PRU00452"/>
    </source>
</evidence>
<keyword evidence="12" id="KW-1185">Reference proteome</keyword>
<dbReference type="AlphaFoldDB" id="A0A7K6AAT2"/>
<name>A0A7K6AAT2_ONYCO</name>
<feature type="compositionally biased region" description="Polar residues" evidence="9">
    <location>
        <begin position="13"/>
        <end position="22"/>
    </location>
</feature>
<evidence type="ECO:0000313" key="12">
    <source>
        <dbReference type="Proteomes" id="UP000550309"/>
    </source>
</evidence>
<dbReference type="GO" id="GO:0016925">
    <property type="term" value="P:protein sumoylation"/>
    <property type="evidence" value="ECO:0007669"/>
    <property type="project" value="TreeGrafter"/>
</dbReference>
<dbReference type="GO" id="GO:0008270">
    <property type="term" value="F:zinc ion binding"/>
    <property type="evidence" value="ECO:0007669"/>
    <property type="project" value="UniProtKB-KW"/>
</dbReference>
<dbReference type="EMBL" id="VZRK01000601">
    <property type="protein sequence ID" value="NWU87018.1"/>
    <property type="molecule type" value="Genomic_DNA"/>
</dbReference>
<keyword evidence="7" id="KW-0539">Nucleus</keyword>
<dbReference type="InterPro" id="IPR013083">
    <property type="entry name" value="Znf_RING/FYVE/PHD"/>
</dbReference>
<accession>A0A7K6AAT2</accession>
<organism evidence="11 12">
    <name type="scientific">Onychorhynchus coronatus</name>
    <name type="common">Royal flycatcher</name>
    <dbReference type="NCBI Taxonomy" id="360224"/>
    <lineage>
        <taxon>Eukaryota</taxon>
        <taxon>Metazoa</taxon>
        <taxon>Chordata</taxon>
        <taxon>Craniata</taxon>
        <taxon>Vertebrata</taxon>
        <taxon>Euteleostomi</taxon>
        <taxon>Archelosauria</taxon>
        <taxon>Archosauria</taxon>
        <taxon>Dinosauria</taxon>
        <taxon>Saurischia</taxon>
        <taxon>Theropoda</taxon>
        <taxon>Coelurosauria</taxon>
        <taxon>Aves</taxon>
        <taxon>Neognathae</taxon>
        <taxon>Neoaves</taxon>
        <taxon>Telluraves</taxon>
        <taxon>Australaves</taxon>
        <taxon>Passeriformes</taxon>
        <taxon>Tyrannidae</taxon>
        <taxon>Onychorhynchus</taxon>
    </lineage>
</organism>
<feature type="compositionally biased region" description="Low complexity" evidence="9">
    <location>
        <begin position="909"/>
        <end position="923"/>
    </location>
</feature>
<reference evidence="11 12" key="1">
    <citation type="submission" date="2019-09" db="EMBL/GenBank/DDBJ databases">
        <title>Bird 10,000 Genomes (B10K) Project - Family phase.</title>
        <authorList>
            <person name="Zhang G."/>
        </authorList>
    </citation>
    <scope>NUCLEOTIDE SEQUENCE [LARGE SCALE GENOMIC DNA]</scope>
    <source>
        <strain evidence="11">B10K-DU-028-75</strain>
        <tissue evidence="11">Mixed tissue sample</tissue>
    </source>
</reference>
<evidence type="ECO:0000259" key="10">
    <source>
        <dbReference type="PROSITE" id="PS51044"/>
    </source>
</evidence>
<dbReference type="InterPro" id="IPR004181">
    <property type="entry name" value="Znf_MIZ"/>
</dbReference>
<evidence type="ECO:0000256" key="1">
    <source>
        <dbReference type="ARBA" id="ARBA00004123"/>
    </source>
</evidence>
<dbReference type="Gene3D" id="3.30.40.10">
    <property type="entry name" value="Zinc/RING finger domain, C3HC4 (zinc finger)"/>
    <property type="match status" value="1"/>
</dbReference>
<feature type="domain" description="SP-RING-type" evidence="10">
    <location>
        <begin position="596"/>
        <end position="682"/>
    </location>
</feature>
<keyword evidence="3" id="KW-0479">Metal-binding</keyword>
<feature type="compositionally biased region" description="Pro residues" evidence="9">
    <location>
        <begin position="807"/>
        <end position="822"/>
    </location>
</feature>
<protein>
    <submittedName>
        <fullName evidence="11">ZMIZ2 protein</fullName>
    </submittedName>
</protein>
<dbReference type="FunFam" id="3.30.40.10:FF:000012">
    <property type="entry name" value="Zinc finger MIZ domain-containing protein 2"/>
    <property type="match status" value="1"/>
</dbReference>
<feature type="non-terminal residue" evidence="11">
    <location>
        <position position="923"/>
    </location>
</feature>
<dbReference type="PANTHER" id="PTHR10782">
    <property type="entry name" value="ZINC FINGER MIZ DOMAIN-CONTAINING PROTEIN"/>
    <property type="match status" value="1"/>
</dbReference>
<evidence type="ECO:0000256" key="2">
    <source>
        <dbReference type="ARBA" id="ARBA00022499"/>
    </source>
</evidence>
<evidence type="ECO:0000313" key="11">
    <source>
        <dbReference type="EMBL" id="NWU87018.1"/>
    </source>
</evidence>
<evidence type="ECO:0000256" key="6">
    <source>
        <dbReference type="ARBA" id="ARBA00022843"/>
    </source>
</evidence>
<feature type="region of interest" description="Disordered" evidence="9">
    <location>
        <begin position="745"/>
        <end position="923"/>
    </location>
</feature>
<dbReference type="Pfam" id="PF02891">
    <property type="entry name" value="zf-MIZ"/>
    <property type="match status" value="1"/>
</dbReference>
<feature type="non-terminal residue" evidence="11">
    <location>
        <position position="1"/>
    </location>
</feature>
<dbReference type="OrthoDB" id="27975at2759"/>
<keyword evidence="6" id="KW-0832">Ubl conjugation</keyword>
<evidence type="ECO:0000256" key="3">
    <source>
        <dbReference type="ARBA" id="ARBA00022723"/>
    </source>
</evidence>
<feature type="compositionally biased region" description="Low complexity" evidence="9">
    <location>
        <begin position="50"/>
        <end position="60"/>
    </location>
</feature>
<dbReference type="GO" id="GO:0000785">
    <property type="term" value="C:chromatin"/>
    <property type="evidence" value="ECO:0007669"/>
    <property type="project" value="TreeGrafter"/>
</dbReference>
<keyword evidence="5" id="KW-0862">Zinc</keyword>
<gene>
    <name evidence="11" type="primary">Zmiz2</name>
    <name evidence="11" type="ORF">ONYCOR_R13004</name>
</gene>
<evidence type="ECO:0000256" key="7">
    <source>
        <dbReference type="ARBA" id="ARBA00023242"/>
    </source>
</evidence>
<dbReference type="GO" id="GO:0005634">
    <property type="term" value="C:nucleus"/>
    <property type="evidence" value="ECO:0007669"/>
    <property type="project" value="UniProtKB-SubCell"/>
</dbReference>
<feature type="compositionally biased region" description="Polar residues" evidence="9">
    <location>
        <begin position="835"/>
        <end position="845"/>
    </location>
</feature>
<evidence type="ECO:0000256" key="4">
    <source>
        <dbReference type="ARBA" id="ARBA00022771"/>
    </source>
</evidence>
<evidence type="ECO:0000256" key="9">
    <source>
        <dbReference type="SAM" id="MobiDB-lite"/>
    </source>
</evidence>
<dbReference type="Proteomes" id="UP000550309">
    <property type="component" value="Unassembled WGS sequence"/>
</dbReference>
<dbReference type="Pfam" id="PF25527">
    <property type="entry name" value="GBD-like_ZMIZ1_ZMIZ2"/>
    <property type="match status" value="1"/>
</dbReference>
<dbReference type="GO" id="GO:0045944">
    <property type="term" value="P:positive regulation of transcription by RNA polymerase II"/>
    <property type="evidence" value="ECO:0007669"/>
    <property type="project" value="UniProtKB-ARBA"/>
</dbReference>
<dbReference type="PROSITE" id="PS51044">
    <property type="entry name" value="ZF_SP_RING"/>
    <property type="match status" value="1"/>
</dbReference>
<keyword evidence="2" id="KW-1017">Isopeptide bond</keyword>
<sequence>SDGSFAYEAVPWQPSTNQPPGSLSVVTTVWGVSNPSQSQVFGSPMGPGGSSSSTPLLPGMAGTGSGMSSPPFLPQQSFAEGAPGKGYMQPGVYGRSAYPSGPGFAASYTSGPSGPGGIGLPSHAGRAPADFTQAAAAAAVAAAAATATATATATVAALQEKQSQELSQYSTMGTGQSFSNQFLPHAGPRGHTSMSPAGMAGVVAPSGISPVSMSPVRAPGTSSLYGGQRVPQHAYPGPPPGQQLPRQGLKRAYSNEGYPAQQYLQGGQYAVAGAQYALSAPQSSAPSPSYPGHRLQQGMGQYLSTSGSAGPYYKSADQFNGQSTSFSTYSHAAVNGVRCAVPLQPGRLLPGYPSSPLAGNPTPPMTPGSSIPTYASPGQDVKSPFLPDMKPNVTPLHPSPSAPGEELRLTFPVRDGVVLEPFRLQHNLAVSNHVFQLRDSVYKTLMMRPDLELQFKCYHHEDRQMNTNWPASVQVSVNATPLTIERGDNKTSHKPLYLKHVCQPGRNTIQITVTACCCVSHGGVPGLEGWWLGLQLSPPISPQSHLFVLQLVHRPSVRSVLQGLIKKRLLPAEHCITKIKRNFSSGTIPGTPGSNGEDGVEQTAIKVSLKCPITFRRIQLPARGHDCRHIQCFDLESYLQLNCERGTWRCPVCNKTALLEGLEVDQYMLGILIYIQNSEHEEITIDPTCSWKPVPIKPDVHVKEEPEGPMLKRCRTLSPTHMVLPNIMEMIAALGPSSVPFPALSQPPAGAAADYSTPGSSFPGPGGFPEPFPPPGAPGTPTLSDFTPGAPSISYQPNIPGGLLAPEKPPVPPLPTQLPPPGRMEQSHPPVQPGLHSTPTGSQQAPMLHPRSAVARPPLGPPAHAADLAFPPAPSMATAGDGLEPALDLLPELTNPDELLSYLGPPDLPSSSNDDLLSLFENN</sequence>
<comment type="subcellular location">
    <subcellularLocation>
        <location evidence="1">Nucleus</location>
    </subcellularLocation>
</comment>
<comment type="caution">
    <text evidence="11">The sequence shown here is derived from an EMBL/GenBank/DDBJ whole genome shotgun (WGS) entry which is preliminary data.</text>
</comment>
<evidence type="ECO:0000256" key="5">
    <source>
        <dbReference type="ARBA" id="ARBA00022833"/>
    </source>
</evidence>
<proteinExistence type="predicted"/>
<dbReference type="GO" id="GO:0061665">
    <property type="term" value="F:SUMO ligase activity"/>
    <property type="evidence" value="ECO:0007669"/>
    <property type="project" value="TreeGrafter"/>
</dbReference>
<dbReference type="GO" id="GO:0003712">
    <property type="term" value="F:transcription coregulator activity"/>
    <property type="evidence" value="ECO:0007669"/>
    <property type="project" value="TreeGrafter"/>
</dbReference>
<keyword evidence="4 8" id="KW-0863">Zinc-finger</keyword>